<name>A0ABQ6PPP1_9BACT</name>
<comment type="similarity">
    <text evidence="2">Belongs to the bacterial solute-binding protein SsuA/TauA family.</text>
</comment>
<accession>A0ABQ6PPP1</accession>
<dbReference type="Proteomes" id="UP001338309">
    <property type="component" value="Unassembled WGS sequence"/>
</dbReference>
<dbReference type="InterPro" id="IPR054364">
    <property type="entry name" value="Ca3427-like_PBP2"/>
</dbReference>
<evidence type="ECO:0000313" key="6">
    <source>
        <dbReference type="Proteomes" id="UP001338309"/>
    </source>
</evidence>
<evidence type="ECO:0000313" key="5">
    <source>
        <dbReference type="EMBL" id="GMQ29882.1"/>
    </source>
</evidence>
<keyword evidence="6" id="KW-1185">Reference proteome</keyword>
<comment type="caution">
    <text evidence="5">The sequence shown here is derived from an EMBL/GenBank/DDBJ whole genome shotgun (WGS) entry which is preliminary data.</text>
</comment>
<dbReference type="EMBL" id="BTPD01000007">
    <property type="protein sequence ID" value="GMQ29882.1"/>
    <property type="molecule type" value="Genomic_DNA"/>
</dbReference>
<dbReference type="RefSeq" id="WP_338224595.1">
    <property type="nucleotide sequence ID" value="NZ_BTPD01000007.1"/>
</dbReference>
<evidence type="ECO:0000259" key="4">
    <source>
        <dbReference type="Pfam" id="PF22384"/>
    </source>
</evidence>
<proteinExistence type="inferred from homology"/>
<keyword evidence="3" id="KW-0732">Signal</keyword>
<gene>
    <name evidence="5" type="ORF">Aconfl_25250</name>
</gene>
<evidence type="ECO:0000256" key="2">
    <source>
        <dbReference type="ARBA" id="ARBA00010742"/>
    </source>
</evidence>
<organism evidence="5 6">
    <name type="scientific">Algoriphagus confluentis</name>
    <dbReference type="NCBI Taxonomy" id="1697556"/>
    <lineage>
        <taxon>Bacteria</taxon>
        <taxon>Pseudomonadati</taxon>
        <taxon>Bacteroidota</taxon>
        <taxon>Cytophagia</taxon>
        <taxon>Cytophagales</taxon>
        <taxon>Cyclobacteriaceae</taxon>
        <taxon>Algoriphagus</taxon>
    </lineage>
</organism>
<dbReference type="PANTHER" id="PTHR30024">
    <property type="entry name" value="ALIPHATIC SULFONATES-BINDING PROTEIN-RELATED"/>
    <property type="match status" value="1"/>
</dbReference>
<protein>
    <submittedName>
        <fullName evidence="5">Substrate-binding domain-containing protein</fullName>
    </submittedName>
</protein>
<dbReference type="Pfam" id="PF22384">
    <property type="entry name" value="PBP2_Ca3427_like"/>
    <property type="match status" value="1"/>
</dbReference>
<dbReference type="SUPFAM" id="SSF53850">
    <property type="entry name" value="Periplasmic binding protein-like II"/>
    <property type="match status" value="1"/>
</dbReference>
<comment type="subcellular location">
    <subcellularLocation>
        <location evidence="1">Periplasm</location>
    </subcellularLocation>
</comment>
<dbReference type="PANTHER" id="PTHR30024:SF47">
    <property type="entry name" value="TAURINE-BINDING PERIPLASMIC PROTEIN"/>
    <property type="match status" value="1"/>
</dbReference>
<reference evidence="5 6" key="1">
    <citation type="submission" date="2023-08" db="EMBL/GenBank/DDBJ databases">
        <title>Draft genome sequence of Algoriphagus confluentis.</title>
        <authorList>
            <person name="Takatani N."/>
            <person name="Hosokawa M."/>
            <person name="Sawabe T."/>
        </authorList>
    </citation>
    <scope>NUCLEOTIDE SEQUENCE [LARGE SCALE GENOMIC DNA]</scope>
    <source>
        <strain evidence="5 6">NBRC 111222</strain>
    </source>
</reference>
<dbReference type="Gene3D" id="3.40.190.10">
    <property type="entry name" value="Periplasmic binding protein-like II"/>
    <property type="match status" value="2"/>
</dbReference>
<feature type="domain" description="Ca3427-like PBP 2" evidence="4">
    <location>
        <begin position="107"/>
        <end position="180"/>
    </location>
</feature>
<evidence type="ECO:0000256" key="3">
    <source>
        <dbReference type="ARBA" id="ARBA00022729"/>
    </source>
</evidence>
<evidence type="ECO:0000256" key="1">
    <source>
        <dbReference type="ARBA" id="ARBA00004418"/>
    </source>
</evidence>
<sequence>MKTFRIVGVPEHFNFPFRLLAQRQPLESEGIHIQWTEESKGSGQMSKYLREEEVEMALLLTESFFTEVQGGNPISMVGIHVLSPLVWGIHVKPDFQFQTLSEIQDPHFLISRLGSGSHLMAKVLAEQAKWNPATLTYEQIGNLDGAKAAFSAGNEGLFLWEKYTTSPEVKKNTMKRIGEVESPWPCFVMATSENCRIQFPGIAEKVRNEVYNLVGEISALEKLNEVLSKEYQLDQQDVDSWLSQTQWCQKPIISLSQMEKIQEKMIHFGILTKKIHLNEFLLANGIDFLE</sequence>